<comment type="caution">
    <text evidence="9">The sequence shown here is derived from an EMBL/GenBank/DDBJ whole genome shotgun (WGS) entry which is preliminary data.</text>
</comment>
<accession>A0A0Q3WXJ2</accession>
<dbReference type="PATRIC" id="fig|157838.3.peg.3590"/>
<keyword evidence="5 7" id="KW-1133">Transmembrane helix</keyword>
<feature type="domain" description="Major facilitator superfamily (MFS) profile" evidence="8">
    <location>
        <begin position="4"/>
        <end position="385"/>
    </location>
</feature>
<dbReference type="Pfam" id="PF07690">
    <property type="entry name" value="MFS_1"/>
    <property type="match status" value="1"/>
</dbReference>
<dbReference type="PANTHER" id="PTHR43124">
    <property type="entry name" value="PURINE EFFLUX PUMP PBUE"/>
    <property type="match status" value="1"/>
</dbReference>
<evidence type="ECO:0000256" key="1">
    <source>
        <dbReference type="ARBA" id="ARBA00004651"/>
    </source>
</evidence>
<dbReference type="GO" id="GO:0022857">
    <property type="term" value="F:transmembrane transporter activity"/>
    <property type="evidence" value="ECO:0007669"/>
    <property type="project" value="InterPro"/>
</dbReference>
<protein>
    <submittedName>
        <fullName evidence="9">MFS transporter</fullName>
    </submittedName>
</protein>
<dbReference type="Gene3D" id="1.20.1250.20">
    <property type="entry name" value="MFS general substrate transporter like domains"/>
    <property type="match status" value="2"/>
</dbReference>
<keyword evidence="2" id="KW-0813">Transport</keyword>
<dbReference type="PROSITE" id="PS50850">
    <property type="entry name" value="MFS"/>
    <property type="match status" value="1"/>
</dbReference>
<feature type="transmembrane region" description="Helical" evidence="7">
    <location>
        <begin position="266"/>
        <end position="285"/>
    </location>
</feature>
<dbReference type="RefSeq" id="WP_055740694.1">
    <property type="nucleotide sequence ID" value="NZ_JAAIWL010000010.1"/>
</dbReference>
<reference evidence="9 10" key="1">
    <citation type="submission" date="2015-09" db="EMBL/GenBank/DDBJ databases">
        <title>Genome sequencing project for genomic taxonomy and phylogenomics of Bacillus-like bacteria.</title>
        <authorList>
            <person name="Liu B."/>
            <person name="Wang J."/>
            <person name="Zhu Y."/>
            <person name="Liu G."/>
            <person name="Chen Q."/>
            <person name="Chen Z."/>
            <person name="Lan J."/>
            <person name="Che J."/>
            <person name="Ge C."/>
            <person name="Shi H."/>
            <person name="Pan Z."/>
            <person name="Liu X."/>
        </authorList>
    </citation>
    <scope>NUCLEOTIDE SEQUENCE [LARGE SCALE GENOMIC DNA]</scope>
    <source>
        <strain evidence="9 10">LMG 18435</strain>
    </source>
</reference>
<organism evidence="9 10">
    <name type="scientific">Heyndrickxia shackletonii</name>
    <dbReference type="NCBI Taxonomy" id="157838"/>
    <lineage>
        <taxon>Bacteria</taxon>
        <taxon>Bacillati</taxon>
        <taxon>Bacillota</taxon>
        <taxon>Bacilli</taxon>
        <taxon>Bacillales</taxon>
        <taxon>Bacillaceae</taxon>
        <taxon>Heyndrickxia</taxon>
    </lineage>
</organism>
<dbReference type="Proteomes" id="UP000051888">
    <property type="component" value="Unassembled WGS sequence"/>
</dbReference>
<dbReference type="GO" id="GO:0005886">
    <property type="term" value="C:plasma membrane"/>
    <property type="evidence" value="ECO:0007669"/>
    <property type="project" value="UniProtKB-SubCell"/>
</dbReference>
<dbReference type="InterPro" id="IPR020846">
    <property type="entry name" value="MFS_dom"/>
</dbReference>
<feature type="transmembrane region" description="Helical" evidence="7">
    <location>
        <begin position="291"/>
        <end position="310"/>
    </location>
</feature>
<dbReference type="SUPFAM" id="SSF103473">
    <property type="entry name" value="MFS general substrate transporter"/>
    <property type="match status" value="1"/>
</dbReference>
<keyword evidence="3" id="KW-1003">Cell membrane</keyword>
<feature type="transmembrane region" description="Helical" evidence="7">
    <location>
        <begin position="95"/>
        <end position="116"/>
    </location>
</feature>
<feature type="transmembrane region" description="Helical" evidence="7">
    <location>
        <begin position="331"/>
        <end position="351"/>
    </location>
</feature>
<feature type="transmembrane region" description="Helical" evidence="7">
    <location>
        <begin position="41"/>
        <end position="61"/>
    </location>
</feature>
<dbReference type="InterPro" id="IPR011701">
    <property type="entry name" value="MFS"/>
</dbReference>
<dbReference type="OrthoDB" id="2727100at2"/>
<feature type="transmembrane region" description="Helical" evidence="7">
    <location>
        <begin position="201"/>
        <end position="222"/>
    </location>
</feature>
<feature type="transmembrane region" description="Helical" evidence="7">
    <location>
        <begin position="128"/>
        <end position="154"/>
    </location>
</feature>
<evidence type="ECO:0000256" key="7">
    <source>
        <dbReference type="SAM" id="Phobius"/>
    </source>
</evidence>
<dbReference type="CDD" id="cd17324">
    <property type="entry name" value="MFS_NepI_like"/>
    <property type="match status" value="1"/>
</dbReference>
<feature type="transmembrane region" description="Helical" evidence="7">
    <location>
        <begin position="7"/>
        <end position="29"/>
    </location>
</feature>
<evidence type="ECO:0000256" key="3">
    <source>
        <dbReference type="ARBA" id="ARBA00022475"/>
    </source>
</evidence>
<gene>
    <name evidence="9" type="ORF">AN964_16235</name>
</gene>
<sequence length="393" mass="42377">MDKRVYLLTIVSFVVGMVELIIGGILDLISKDLHVSLGKTGFLITIFSLVYAIAAPVLLTLTSKIERKRLTIAALFVFLIGNVSAFISSSYSMLLIARIISAASGSLLVVLCVTIASNIVTERYRARAIGVVFMGISASLVLGVPIGLILGNAYGWRAPFILISVLTVLSMAGVYFFMGKVEPKSSIPIRKQLRTLKNRKILFAQLTSFLFLAGHLTLYGYFTPFLKTALGLNGTWVSMVYLIFGIAAVVGGGLGGWLADRFDLKLTIIGVIIIFGISIILIPYTTFAFPLFLVVMIIWSMLSWAITPAMQSYLIELAPETSEIQQSLNNSALHFGIAFGSLVGGMVIEQTTVEHNATIGGVFIIFALGTAVISMVKGKSASNVTIEVANKTK</sequence>
<evidence type="ECO:0000313" key="9">
    <source>
        <dbReference type="EMBL" id="KQL54900.1"/>
    </source>
</evidence>
<comment type="subcellular location">
    <subcellularLocation>
        <location evidence="1">Cell membrane</location>
        <topology evidence="1">Multi-pass membrane protein</topology>
    </subcellularLocation>
</comment>
<proteinExistence type="predicted"/>
<dbReference type="InterPro" id="IPR001958">
    <property type="entry name" value="Tet-R_TetA/multi-R_MdtG-like"/>
</dbReference>
<dbReference type="PANTHER" id="PTHR43124:SF10">
    <property type="entry name" value="PURINE EFFLUX PUMP PBUE"/>
    <property type="match status" value="1"/>
</dbReference>
<dbReference type="InterPro" id="IPR036259">
    <property type="entry name" value="MFS_trans_sf"/>
</dbReference>
<dbReference type="AlphaFoldDB" id="A0A0Q3WXJ2"/>
<dbReference type="InterPro" id="IPR050189">
    <property type="entry name" value="MFS_Efflux_Transporters"/>
</dbReference>
<keyword evidence="4 7" id="KW-0812">Transmembrane</keyword>
<keyword evidence="10" id="KW-1185">Reference proteome</keyword>
<evidence type="ECO:0000259" key="8">
    <source>
        <dbReference type="PROSITE" id="PS50850"/>
    </source>
</evidence>
<evidence type="ECO:0000256" key="5">
    <source>
        <dbReference type="ARBA" id="ARBA00022989"/>
    </source>
</evidence>
<feature type="transmembrane region" description="Helical" evidence="7">
    <location>
        <begin position="357"/>
        <end position="376"/>
    </location>
</feature>
<feature type="transmembrane region" description="Helical" evidence="7">
    <location>
        <begin position="234"/>
        <end position="259"/>
    </location>
</feature>
<feature type="transmembrane region" description="Helical" evidence="7">
    <location>
        <begin position="160"/>
        <end position="181"/>
    </location>
</feature>
<dbReference type="EMBL" id="LJJC01000004">
    <property type="protein sequence ID" value="KQL54900.1"/>
    <property type="molecule type" value="Genomic_DNA"/>
</dbReference>
<dbReference type="PRINTS" id="PR01035">
    <property type="entry name" value="TCRTETA"/>
</dbReference>
<name>A0A0Q3WXJ2_9BACI</name>
<dbReference type="STRING" id="157838.AN964_16235"/>
<evidence type="ECO:0000256" key="4">
    <source>
        <dbReference type="ARBA" id="ARBA00022692"/>
    </source>
</evidence>
<feature type="transmembrane region" description="Helical" evidence="7">
    <location>
        <begin position="70"/>
        <end position="89"/>
    </location>
</feature>
<evidence type="ECO:0000256" key="6">
    <source>
        <dbReference type="ARBA" id="ARBA00023136"/>
    </source>
</evidence>
<keyword evidence="6 7" id="KW-0472">Membrane</keyword>
<evidence type="ECO:0000313" key="10">
    <source>
        <dbReference type="Proteomes" id="UP000051888"/>
    </source>
</evidence>
<evidence type="ECO:0000256" key="2">
    <source>
        <dbReference type="ARBA" id="ARBA00022448"/>
    </source>
</evidence>